<evidence type="ECO:0000256" key="1">
    <source>
        <dbReference type="ARBA" id="ARBA00004141"/>
    </source>
</evidence>
<feature type="transmembrane region" description="Helical" evidence="5">
    <location>
        <begin position="60"/>
        <end position="79"/>
    </location>
</feature>
<gene>
    <name evidence="7" type="ORF">PBOR_06080</name>
</gene>
<feature type="transmembrane region" description="Helical" evidence="5">
    <location>
        <begin position="145"/>
        <end position="164"/>
    </location>
</feature>
<feature type="transmembrane region" description="Helical" evidence="5">
    <location>
        <begin position="330"/>
        <end position="357"/>
    </location>
</feature>
<comment type="subcellular location">
    <subcellularLocation>
        <location evidence="1">Membrane</location>
        <topology evidence="1">Multi-pass membrane protein</topology>
    </subcellularLocation>
</comment>
<dbReference type="GO" id="GO:0016020">
    <property type="term" value="C:membrane"/>
    <property type="evidence" value="ECO:0007669"/>
    <property type="project" value="UniProtKB-SubCell"/>
</dbReference>
<evidence type="ECO:0000256" key="5">
    <source>
        <dbReference type="SAM" id="Phobius"/>
    </source>
</evidence>
<dbReference type="AlphaFoldDB" id="A0A089MJ11"/>
<evidence type="ECO:0000256" key="3">
    <source>
        <dbReference type="ARBA" id="ARBA00022989"/>
    </source>
</evidence>
<name>A0A089MJ11_PAEBO</name>
<protein>
    <recommendedName>
        <fullName evidence="6">O-antigen ligase-related domain-containing protein</fullName>
    </recommendedName>
</protein>
<proteinExistence type="predicted"/>
<dbReference type="KEGG" id="pbd:PBOR_06080"/>
<feature type="transmembrane region" description="Helical" evidence="5">
    <location>
        <begin position="377"/>
        <end position="401"/>
    </location>
</feature>
<feature type="transmembrane region" description="Helical" evidence="5">
    <location>
        <begin position="266"/>
        <end position="287"/>
    </location>
</feature>
<dbReference type="EMBL" id="CP009285">
    <property type="protein sequence ID" value="AIQ56554.1"/>
    <property type="molecule type" value="Genomic_DNA"/>
</dbReference>
<feature type="transmembrane region" description="Helical" evidence="5">
    <location>
        <begin position="299"/>
        <end position="318"/>
    </location>
</feature>
<keyword evidence="3 5" id="KW-1133">Transmembrane helix</keyword>
<feature type="domain" description="O-antigen ligase-related" evidence="6">
    <location>
        <begin position="173"/>
        <end position="307"/>
    </location>
</feature>
<dbReference type="InterPro" id="IPR051533">
    <property type="entry name" value="WaaL-like"/>
</dbReference>
<organism evidence="7 8">
    <name type="scientific">Paenibacillus borealis</name>
    <dbReference type="NCBI Taxonomy" id="160799"/>
    <lineage>
        <taxon>Bacteria</taxon>
        <taxon>Bacillati</taxon>
        <taxon>Bacillota</taxon>
        <taxon>Bacilli</taxon>
        <taxon>Bacillales</taxon>
        <taxon>Paenibacillaceae</taxon>
        <taxon>Paenibacillus</taxon>
    </lineage>
</organism>
<feature type="transmembrane region" description="Helical" evidence="5">
    <location>
        <begin position="12"/>
        <end position="29"/>
    </location>
</feature>
<feature type="transmembrane region" description="Helical" evidence="5">
    <location>
        <begin position="171"/>
        <end position="204"/>
    </location>
</feature>
<accession>A0A089MJ11</accession>
<feature type="transmembrane region" description="Helical" evidence="5">
    <location>
        <begin position="115"/>
        <end position="133"/>
    </location>
</feature>
<keyword evidence="2 5" id="KW-0812">Transmembrane</keyword>
<sequence length="486" mass="53291">MAKIKSLAAMPYYVVLIYMIAGLLGAGYFHTRSFLVLDVLLYAAAFSCILHSGRVMLLPVHVLLLVFTAMYWISAVWAVDLEQAVLEAAKISSLLPLSLLFATLSSKQRDRVWSAWAWCGAALTLWGLVFGLFREGRLESTLGYANSYAVIAAAAIAAGWRAYQLSGYKRYWLACVVTSGGLLLSGSRAVIILAVIGAVLYVGITGQNKKIAMLGALTAAVLLGGGIALSIWSGEAAYREIAWNAPEFALRRIYWNDALQLWRKHWLLGVGGGGWAVLYPSVFVKYAHQQYLQVALDTGILGGLTFIAMIAGSLWAGLRRGHSGRSTLLVILLFGIHIAFDIDLAYPLIFGLFIMLLTGAEAEGFSARPFRFSRWTGAVTALPVLCAIVAFTWLTLGYNRLAGGESQMLRKDWHKAEQSLLGADKALPWSHETHYQLAALYSAIAQDKGDAIYMDKAVQEMQTASDMIPENRNYKAMLKQAEKQQE</sequence>
<keyword evidence="4 5" id="KW-0472">Membrane</keyword>
<feature type="transmembrane region" description="Helical" evidence="5">
    <location>
        <begin position="35"/>
        <end position="53"/>
    </location>
</feature>
<dbReference type="InterPro" id="IPR007016">
    <property type="entry name" value="O-antigen_ligase-rel_domated"/>
</dbReference>
<dbReference type="Proteomes" id="UP000029518">
    <property type="component" value="Chromosome"/>
</dbReference>
<dbReference type="RefSeq" id="WP_042210873.1">
    <property type="nucleotide sequence ID" value="NZ_CP009285.1"/>
</dbReference>
<evidence type="ECO:0000256" key="4">
    <source>
        <dbReference type="ARBA" id="ARBA00023136"/>
    </source>
</evidence>
<feature type="transmembrane region" description="Helical" evidence="5">
    <location>
        <begin position="85"/>
        <end position="103"/>
    </location>
</feature>
<dbReference type="PANTHER" id="PTHR37422">
    <property type="entry name" value="TEICHURONIC ACID BIOSYNTHESIS PROTEIN TUAE"/>
    <property type="match status" value="1"/>
</dbReference>
<keyword evidence="8" id="KW-1185">Reference proteome</keyword>
<dbReference type="Pfam" id="PF04932">
    <property type="entry name" value="Wzy_C"/>
    <property type="match status" value="1"/>
</dbReference>
<reference evidence="7" key="1">
    <citation type="submission" date="2014-08" db="EMBL/GenBank/DDBJ databases">
        <title>Comparative genomics of the Paenibacillus odorifer group.</title>
        <authorList>
            <person name="den Bakker H.C."/>
            <person name="Tsai Y.-C.Y.-C."/>
            <person name="Martin N."/>
            <person name="Korlach J."/>
            <person name="Wiedmann M."/>
        </authorList>
    </citation>
    <scope>NUCLEOTIDE SEQUENCE [LARGE SCALE GENOMIC DNA]</scope>
    <source>
        <strain evidence="7">DSM 13188</strain>
    </source>
</reference>
<dbReference type="HOGENOM" id="CLU_561227_0_0_9"/>
<feature type="transmembrane region" description="Helical" evidence="5">
    <location>
        <begin position="210"/>
        <end position="232"/>
    </location>
</feature>
<dbReference type="OrthoDB" id="2663102at2"/>
<evidence type="ECO:0000313" key="7">
    <source>
        <dbReference type="EMBL" id="AIQ56554.1"/>
    </source>
</evidence>
<dbReference type="PANTHER" id="PTHR37422:SF23">
    <property type="entry name" value="TEICHURONIC ACID BIOSYNTHESIS PROTEIN TUAE"/>
    <property type="match status" value="1"/>
</dbReference>
<evidence type="ECO:0000256" key="2">
    <source>
        <dbReference type="ARBA" id="ARBA00022692"/>
    </source>
</evidence>
<evidence type="ECO:0000259" key="6">
    <source>
        <dbReference type="Pfam" id="PF04932"/>
    </source>
</evidence>
<evidence type="ECO:0000313" key="8">
    <source>
        <dbReference type="Proteomes" id="UP000029518"/>
    </source>
</evidence>